<dbReference type="Pfam" id="PF00646">
    <property type="entry name" value="F-box"/>
    <property type="match status" value="1"/>
</dbReference>
<dbReference type="PANTHER" id="PTHR31672">
    <property type="entry name" value="BNACNNG10540D PROTEIN"/>
    <property type="match status" value="1"/>
</dbReference>
<evidence type="ECO:0000313" key="3">
    <source>
        <dbReference type="Proteomes" id="UP000796880"/>
    </source>
</evidence>
<dbReference type="InterPro" id="IPR017451">
    <property type="entry name" value="F-box-assoc_interact_dom"/>
</dbReference>
<dbReference type="InterPro" id="IPR013187">
    <property type="entry name" value="F-box-assoc_dom_typ3"/>
</dbReference>
<gene>
    <name evidence="2" type="ORF">FNV43_RR10563</name>
</gene>
<sequence length="423" mass="47805">MAKSIENKDVSLLRLVEERALTKKIEEEKRKQQVIVVPYVPKDCVTNILLRLPLDSLQKSMFVCKPWYDIINSTKFIDAHLRRSETVLIFLSSIKKERLFPSSPPSCPPEKPNCISVESKLVQSKSVTLFEQSVVDYSSFSVHFLEFNGGKSKIVEYNLRCGGDIRATCNGLILLDNKMKKGGLIVMNPVTRKLSALPLGTLYPPHKESYGLALSSVTGEYKVVHLFQDVMGYVSCEILNLGTRFWREIDGPSFGLFGWFGYSPVSAIGALHWIPQIDQSDYVVSMEVDKEKFHQVPLPKSCKTADRIVEVGGLLGFVTHREEVCQIDIWILNNLFGEVWTKHHSITVGCILDMVPLFSLRIKGDMIFKRDEDGSFYIYDFQLGTMTKVEMVEGCAPLSASYLPHINSLVSWCSRVGTQNMQD</sequence>
<dbReference type="NCBIfam" id="TIGR01640">
    <property type="entry name" value="F_box_assoc_1"/>
    <property type="match status" value="1"/>
</dbReference>
<comment type="caution">
    <text evidence="2">The sequence shown here is derived from an EMBL/GenBank/DDBJ whole genome shotgun (WGS) entry which is preliminary data.</text>
</comment>
<dbReference type="SMART" id="SM00256">
    <property type="entry name" value="FBOX"/>
    <property type="match status" value="1"/>
</dbReference>
<proteinExistence type="predicted"/>
<accession>A0A8K0MGY1</accession>
<dbReference type="Pfam" id="PF08268">
    <property type="entry name" value="FBA_3"/>
    <property type="match status" value="1"/>
</dbReference>
<dbReference type="InterPro" id="IPR050796">
    <property type="entry name" value="SCF_F-box_component"/>
</dbReference>
<evidence type="ECO:0000313" key="2">
    <source>
        <dbReference type="EMBL" id="KAF3445387.1"/>
    </source>
</evidence>
<feature type="domain" description="F-box" evidence="1">
    <location>
        <begin position="40"/>
        <end position="80"/>
    </location>
</feature>
<name>A0A8K0MGY1_9ROSA</name>
<dbReference type="InterPro" id="IPR001810">
    <property type="entry name" value="F-box_dom"/>
</dbReference>
<organism evidence="2 3">
    <name type="scientific">Rhamnella rubrinervis</name>
    <dbReference type="NCBI Taxonomy" id="2594499"/>
    <lineage>
        <taxon>Eukaryota</taxon>
        <taxon>Viridiplantae</taxon>
        <taxon>Streptophyta</taxon>
        <taxon>Embryophyta</taxon>
        <taxon>Tracheophyta</taxon>
        <taxon>Spermatophyta</taxon>
        <taxon>Magnoliopsida</taxon>
        <taxon>eudicotyledons</taxon>
        <taxon>Gunneridae</taxon>
        <taxon>Pentapetalae</taxon>
        <taxon>rosids</taxon>
        <taxon>fabids</taxon>
        <taxon>Rosales</taxon>
        <taxon>Rhamnaceae</taxon>
        <taxon>rhamnoid group</taxon>
        <taxon>Rhamneae</taxon>
        <taxon>Rhamnella</taxon>
    </lineage>
</organism>
<evidence type="ECO:0000259" key="1">
    <source>
        <dbReference type="SMART" id="SM00256"/>
    </source>
</evidence>
<dbReference type="OrthoDB" id="1938527at2759"/>
<dbReference type="Proteomes" id="UP000796880">
    <property type="component" value="Unassembled WGS sequence"/>
</dbReference>
<dbReference type="EMBL" id="VOIH02000005">
    <property type="protein sequence ID" value="KAF3445387.1"/>
    <property type="molecule type" value="Genomic_DNA"/>
</dbReference>
<dbReference type="PANTHER" id="PTHR31672:SF11">
    <property type="entry name" value="F-BOX PROTEIN CPR1-LIKE ISOFORM X2"/>
    <property type="match status" value="1"/>
</dbReference>
<reference evidence="2" key="1">
    <citation type="submission" date="2020-03" db="EMBL/GenBank/DDBJ databases">
        <title>A high-quality chromosome-level genome assembly of a woody plant with both climbing and erect habits, Rhamnella rubrinervis.</title>
        <authorList>
            <person name="Lu Z."/>
            <person name="Yang Y."/>
            <person name="Zhu X."/>
            <person name="Sun Y."/>
        </authorList>
    </citation>
    <scope>NUCLEOTIDE SEQUENCE</scope>
    <source>
        <strain evidence="2">BYM</strain>
        <tissue evidence="2">Leaf</tissue>
    </source>
</reference>
<dbReference type="SUPFAM" id="SSF81383">
    <property type="entry name" value="F-box domain"/>
    <property type="match status" value="1"/>
</dbReference>
<dbReference type="InterPro" id="IPR036047">
    <property type="entry name" value="F-box-like_dom_sf"/>
</dbReference>
<keyword evidence="3" id="KW-1185">Reference proteome</keyword>
<protein>
    <recommendedName>
        <fullName evidence="1">F-box domain-containing protein</fullName>
    </recommendedName>
</protein>
<dbReference type="AlphaFoldDB" id="A0A8K0MGY1"/>